<protein>
    <recommendedName>
        <fullName evidence="3">Phytanoyl-CoA dioxygenase</fullName>
    </recommendedName>
</protein>
<evidence type="ECO:0008006" key="3">
    <source>
        <dbReference type="Google" id="ProtNLM"/>
    </source>
</evidence>
<name>A0A7W7WNN8_9ACTN</name>
<organism evidence="1 2">
    <name type="scientific">Micromonospora polyrhachis</name>
    <dbReference type="NCBI Taxonomy" id="1282883"/>
    <lineage>
        <taxon>Bacteria</taxon>
        <taxon>Bacillati</taxon>
        <taxon>Actinomycetota</taxon>
        <taxon>Actinomycetes</taxon>
        <taxon>Micromonosporales</taxon>
        <taxon>Micromonosporaceae</taxon>
        <taxon>Micromonospora</taxon>
    </lineage>
</organism>
<dbReference type="Gene3D" id="2.60.120.620">
    <property type="entry name" value="q2cbj1_9rhob like domain"/>
    <property type="match status" value="1"/>
</dbReference>
<dbReference type="Pfam" id="PF05721">
    <property type="entry name" value="PhyH"/>
    <property type="match status" value="1"/>
</dbReference>
<dbReference type="SUPFAM" id="SSF51197">
    <property type="entry name" value="Clavaminate synthase-like"/>
    <property type="match status" value="1"/>
</dbReference>
<gene>
    <name evidence="1" type="ORF">FHR38_001487</name>
</gene>
<reference evidence="1 2" key="1">
    <citation type="submission" date="2020-08" db="EMBL/GenBank/DDBJ databases">
        <title>Sequencing the genomes of 1000 actinobacteria strains.</title>
        <authorList>
            <person name="Klenk H.-P."/>
        </authorList>
    </citation>
    <scope>NUCLEOTIDE SEQUENCE [LARGE SCALE GENOMIC DNA]</scope>
    <source>
        <strain evidence="1 2">DSM 45886</strain>
    </source>
</reference>
<evidence type="ECO:0000313" key="2">
    <source>
        <dbReference type="Proteomes" id="UP000578819"/>
    </source>
</evidence>
<dbReference type="GO" id="GO:0016706">
    <property type="term" value="F:2-oxoglutarate-dependent dioxygenase activity"/>
    <property type="evidence" value="ECO:0007669"/>
    <property type="project" value="UniProtKB-ARBA"/>
</dbReference>
<evidence type="ECO:0000313" key="1">
    <source>
        <dbReference type="EMBL" id="MBB4957754.1"/>
    </source>
</evidence>
<proteinExistence type="predicted"/>
<comment type="caution">
    <text evidence="1">The sequence shown here is derived from an EMBL/GenBank/DDBJ whole genome shotgun (WGS) entry which is preliminary data.</text>
</comment>
<dbReference type="InterPro" id="IPR008775">
    <property type="entry name" value="Phytyl_CoA_dOase-like"/>
</dbReference>
<dbReference type="Proteomes" id="UP000578819">
    <property type="component" value="Unassembled WGS sequence"/>
</dbReference>
<keyword evidence="2" id="KW-1185">Reference proteome</keyword>
<sequence>MIVKRNFVPTHLIDRAAALVTDWYRTGLDQRRIAEFTQRTFAPHLGDHRDLLALFNESGVAGLAGELIGDVAPVTATQIQIRVPERDLGQAQPEKAMHVDGVACPHLDPAELRTFSLLVGVVLSDISDPAGGALRYVVGGHLRMAEWFRTQWSLGITAQVPPHIDSEQGTPLLGKPGDVLLMHHLVPHAVGRNLTAIPRIMAYFRVSHVSHASRRLDALRDPWLDFPPLIARVR</sequence>
<dbReference type="AlphaFoldDB" id="A0A7W7WNN8"/>
<dbReference type="EMBL" id="JACHJW010000001">
    <property type="protein sequence ID" value="MBB4957754.1"/>
    <property type="molecule type" value="Genomic_DNA"/>
</dbReference>
<dbReference type="RefSeq" id="WP_221448941.1">
    <property type="nucleotide sequence ID" value="NZ_JACHJW010000001.1"/>
</dbReference>
<accession>A0A7W7WNN8</accession>